<comment type="caution">
    <text evidence="2">The sequence shown here is derived from an EMBL/GenBank/DDBJ whole genome shotgun (WGS) entry which is preliminary data.</text>
</comment>
<keyword evidence="1" id="KW-1133">Transmembrane helix</keyword>
<organism evidence="2 3">
    <name type="scientific">Shimia abyssi</name>
    <dbReference type="NCBI Taxonomy" id="1662395"/>
    <lineage>
        <taxon>Bacteria</taxon>
        <taxon>Pseudomonadati</taxon>
        <taxon>Pseudomonadota</taxon>
        <taxon>Alphaproteobacteria</taxon>
        <taxon>Rhodobacterales</taxon>
        <taxon>Roseobacteraceae</taxon>
    </lineage>
</organism>
<accession>A0A2P8FFP8</accession>
<feature type="transmembrane region" description="Helical" evidence="1">
    <location>
        <begin position="94"/>
        <end position="116"/>
    </location>
</feature>
<dbReference type="AlphaFoldDB" id="A0A2P8FFP8"/>
<feature type="transmembrane region" description="Helical" evidence="1">
    <location>
        <begin position="38"/>
        <end position="59"/>
    </location>
</feature>
<feature type="transmembrane region" description="Helical" evidence="1">
    <location>
        <begin position="308"/>
        <end position="326"/>
    </location>
</feature>
<feature type="transmembrane region" description="Helical" evidence="1">
    <location>
        <begin position="338"/>
        <end position="356"/>
    </location>
</feature>
<reference evidence="2 3" key="1">
    <citation type="submission" date="2018-03" db="EMBL/GenBank/DDBJ databases">
        <title>Genomic Encyclopedia of Archaeal and Bacterial Type Strains, Phase II (KMG-II): from individual species to whole genera.</title>
        <authorList>
            <person name="Goeker M."/>
        </authorList>
    </citation>
    <scope>NUCLEOTIDE SEQUENCE [LARGE SCALE GENOMIC DNA]</scope>
    <source>
        <strain evidence="2 3">DSM 100673</strain>
    </source>
</reference>
<dbReference type="GO" id="GO:0010468">
    <property type="term" value="P:regulation of gene expression"/>
    <property type="evidence" value="ECO:0007669"/>
    <property type="project" value="InterPro"/>
</dbReference>
<dbReference type="InterPro" id="IPR007820">
    <property type="entry name" value="AbrB_fam"/>
</dbReference>
<evidence type="ECO:0000313" key="2">
    <source>
        <dbReference type="EMBL" id="PSL20542.1"/>
    </source>
</evidence>
<dbReference type="PANTHER" id="PTHR38457">
    <property type="entry name" value="REGULATOR ABRB-RELATED"/>
    <property type="match status" value="1"/>
</dbReference>
<evidence type="ECO:0000256" key="1">
    <source>
        <dbReference type="SAM" id="Phobius"/>
    </source>
</evidence>
<keyword evidence="3" id="KW-1185">Reference proteome</keyword>
<dbReference type="PROSITE" id="PS51257">
    <property type="entry name" value="PROKAR_LIPOPROTEIN"/>
    <property type="match status" value="1"/>
</dbReference>
<feature type="transmembrane region" description="Helical" evidence="1">
    <location>
        <begin position="12"/>
        <end position="32"/>
    </location>
</feature>
<dbReference type="Proteomes" id="UP000240418">
    <property type="component" value="Unassembled WGS sequence"/>
</dbReference>
<dbReference type="GO" id="GO:0016020">
    <property type="term" value="C:membrane"/>
    <property type="evidence" value="ECO:0007669"/>
    <property type="project" value="InterPro"/>
</dbReference>
<name>A0A2P8FFP8_9RHOB</name>
<gene>
    <name evidence="2" type="ORF">CLV88_103189</name>
</gene>
<feature type="transmembrane region" description="Helical" evidence="1">
    <location>
        <begin position="161"/>
        <end position="183"/>
    </location>
</feature>
<sequence>MAERFARLMTGYSSAAACFVAGVVGALGFWSIGGPLPFLIGSLLGVAIFSIWLSSSWGVTPEFPALLRKGGVALVGAMIGSSLSDAGLSDVSGLTVSFLAVLPLMLVMHGVGYGLLRKLNRFDRTTAFFASLPGGIVDAAVLGEQAGGDVARISLQHLVRILLVVLTIPLLLSVWSGVPVVAIPEASTTAPPSAGLIDGAILAVLAAAGVFLGQLLRLPAAHLIGPVLIAVLVSLSGIMPLTQPSGLMAAAQLVVGASLGVRYAGIRVAEFLRSAMIGALILVLTLTIAALAAWFLHSYSPMGFETLLLSFAPGGLAELSLVAWSFGFSPILVSAHHILRIGGALAWATLVGWSGVLSQKEVKH</sequence>
<dbReference type="Pfam" id="PF05145">
    <property type="entry name" value="AbrB"/>
    <property type="match status" value="1"/>
</dbReference>
<feature type="transmembrane region" description="Helical" evidence="1">
    <location>
        <begin position="195"/>
        <end position="216"/>
    </location>
</feature>
<evidence type="ECO:0000313" key="3">
    <source>
        <dbReference type="Proteomes" id="UP000240418"/>
    </source>
</evidence>
<feature type="transmembrane region" description="Helical" evidence="1">
    <location>
        <begin position="277"/>
        <end position="296"/>
    </location>
</feature>
<protein>
    <recommendedName>
        <fullName evidence="4">Ammonia monooxygenase</fullName>
    </recommendedName>
</protein>
<keyword evidence="1" id="KW-0812">Transmembrane</keyword>
<dbReference type="PIRSF" id="PIRSF038991">
    <property type="entry name" value="Protein_AbrB"/>
    <property type="match status" value="1"/>
</dbReference>
<evidence type="ECO:0008006" key="4">
    <source>
        <dbReference type="Google" id="ProtNLM"/>
    </source>
</evidence>
<dbReference type="PANTHER" id="PTHR38457:SF1">
    <property type="entry name" value="REGULATOR ABRB-RELATED"/>
    <property type="match status" value="1"/>
</dbReference>
<feature type="transmembrane region" description="Helical" evidence="1">
    <location>
        <begin position="71"/>
        <end position="88"/>
    </location>
</feature>
<proteinExistence type="predicted"/>
<keyword evidence="1" id="KW-0472">Membrane</keyword>
<dbReference type="EMBL" id="PYGJ01000003">
    <property type="protein sequence ID" value="PSL20542.1"/>
    <property type="molecule type" value="Genomic_DNA"/>
</dbReference>
<feature type="transmembrane region" description="Helical" evidence="1">
    <location>
        <begin position="223"/>
        <end position="241"/>
    </location>
</feature>